<name>A0A3E3I6C1_9FIRM</name>
<evidence type="ECO:0000313" key="1">
    <source>
        <dbReference type="EMBL" id="RGE61588.1"/>
    </source>
</evidence>
<proteinExistence type="predicted"/>
<dbReference type="Proteomes" id="UP000261166">
    <property type="component" value="Unassembled WGS sequence"/>
</dbReference>
<dbReference type="OrthoDB" id="1976218at2"/>
<dbReference type="AlphaFoldDB" id="A0A3E3I6C1"/>
<reference evidence="1 2" key="1">
    <citation type="submission" date="2018-08" db="EMBL/GenBank/DDBJ databases">
        <title>A genome reference for cultivated species of the human gut microbiota.</title>
        <authorList>
            <person name="Zou Y."/>
            <person name="Xue W."/>
            <person name="Luo G."/>
        </authorList>
    </citation>
    <scope>NUCLEOTIDE SEQUENCE [LARGE SCALE GENOMIC DNA]</scope>
    <source>
        <strain evidence="1 2">AF26-4BH</strain>
    </source>
</reference>
<dbReference type="RefSeq" id="WP_025490490.1">
    <property type="nucleotide sequence ID" value="NZ_JBKUNB010000015.1"/>
</dbReference>
<evidence type="ECO:0000313" key="2">
    <source>
        <dbReference type="Proteomes" id="UP000261166"/>
    </source>
</evidence>
<protein>
    <recommendedName>
        <fullName evidence="3">DUF4340 domain-containing protein</fullName>
    </recommendedName>
</protein>
<evidence type="ECO:0008006" key="3">
    <source>
        <dbReference type="Google" id="ProtNLM"/>
    </source>
</evidence>
<organism evidence="1 2">
    <name type="scientific">Eisenbergiella massiliensis</name>
    <dbReference type="NCBI Taxonomy" id="1720294"/>
    <lineage>
        <taxon>Bacteria</taxon>
        <taxon>Bacillati</taxon>
        <taxon>Bacillota</taxon>
        <taxon>Clostridia</taxon>
        <taxon>Lachnospirales</taxon>
        <taxon>Lachnospiraceae</taxon>
        <taxon>Eisenbergiella</taxon>
    </lineage>
</organism>
<accession>A0A3E3I6C1</accession>
<sequence>MKNRKTVIAGSIIFLLLAAVATGGIRYNKIQARETERNQFPVSTKEAVILMEAAGTGKVQAGNRENMRRLAIYKNGKPVFEIQKGPSENQVDFEEWYLTAPYLSRQLVNVSDIYAFFEKYAAWTYIDYCEKPLFIESGLSVEEEFSDTGKMTFLIGQKNENGNYYVKEKITGKVYEMDSAMVETMTELKPADFLMGIANLVYLTTIDGLKIHTKKTTASFVMETDSENNQVYMQEGKQEEKDGFKDMYASLLSITIQGEAGKKEKKGEPVLQLFFIRNTDKLKNVEISYYPYNQDFYLIVKDGQGEFLAEKEAVDKVIKELDEFCR</sequence>
<dbReference type="EMBL" id="QVLU01000051">
    <property type="protein sequence ID" value="RGE61588.1"/>
    <property type="molecule type" value="Genomic_DNA"/>
</dbReference>
<gene>
    <name evidence="1" type="ORF">DWY69_29145</name>
</gene>
<comment type="caution">
    <text evidence="1">The sequence shown here is derived from an EMBL/GenBank/DDBJ whole genome shotgun (WGS) entry which is preliminary data.</text>
</comment>